<feature type="region of interest" description="Disordered" evidence="1">
    <location>
        <begin position="120"/>
        <end position="139"/>
    </location>
</feature>
<feature type="compositionally biased region" description="Polar residues" evidence="1">
    <location>
        <begin position="265"/>
        <end position="285"/>
    </location>
</feature>
<feature type="region of interest" description="Disordered" evidence="1">
    <location>
        <begin position="556"/>
        <end position="575"/>
    </location>
</feature>
<feature type="region of interest" description="Disordered" evidence="1">
    <location>
        <begin position="262"/>
        <end position="293"/>
    </location>
</feature>
<proteinExistence type="predicted"/>
<gene>
    <name evidence="2" type="ORF">PR048_000495</name>
</gene>
<feature type="compositionally biased region" description="Polar residues" evidence="1">
    <location>
        <begin position="347"/>
        <end position="365"/>
    </location>
</feature>
<reference evidence="2 3" key="1">
    <citation type="submission" date="2023-02" db="EMBL/GenBank/DDBJ databases">
        <title>LHISI_Scaffold_Assembly.</title>
        <authorList>
            <person name="Stuart O.P."/>
            <person name="Cleave R."/>
            <person name="Magrath M.J.L."/>
            <person name="Mikheyev A.S."/>
        </authorList>
    </citation>
    <scope>NUCLEOTIDE SEQUENCE [LARGE SCALE GENOMIC DNA]</scope>
    <source>
        <strain evidence="2">Daus_M_001</strain>
        <tissue evidence="2">Leg muscle</tissue>
    </source>
</reference>
<sequence length="748" mass="82639">MSYSSCPSVPVRSLQVQSLAKPPNTGPRVHLATSSPTIEMQRPEFSGRTNEYLVLFLNDCEQEMRENQIPTKQWVGSKGYCPHPPPFISKPTVNPAASVDELAERAKEIEQYHHTLSRVTTPARATKATGPAHSSDHPQGAARLLLCPRPAMLLALPGQPLLQGLPDPLSSGKENPSSSTAKNIATQERSKKHSSIGVAPGEIATARVDPRRAHDVTASAHARQTDCVVAAGGFMIVARRKGKARAGLPGLASCVTDNFGATAKQPDTTEQLSIQSSSHGRQPHTQAKWRQWPDKMSEPRYAASALNPLASRQPSYSGVFLHRAVANQKQRACFQKFWQPRGKKKQGNSQRWRNHNTQSKTSKWQGTLETPELILDALRQSVLALFGPTTGIGKSREFNYPLARLHSHVYTRASGACSLVPAPESSQCYYTPGTRYLFPWRSAIGSESSRVCLMKCEPIAKGQLPSFSITLAPLPLPIHAFPRHAIRSLWILVFCTLVQEMSQQLPKIHVGSQFVRHIPGELEPIRNLQENKDPIPYYLLCEPMRMKRGEYGVAPECKSGENERSPRKPTDLGHHLARFPCERPRRISNPFRLVGGRALYALRHHGTPNSRAADSGRIVFGRYLKNALDYCPCSLIASPGAMNLPDVAEFRAIEERVAASEREVCDCGYSAVEVAAGRLDYWTRCHNTLMWGAMVDERLACSPSTIANRIQSPTRLISPDFLRIPRSCISASLHSHLTSPSSLLKTSF</sequence>
<evidence type="ECO:0000256" key="1">
    <source>
        <dbReference type="SAM" id="MobiDB-lite"/>
    </source>
</evidence>
<feature type="region of interest" description="Disordered" evidence="1">
    <location>
        <begin position="164"/>
        <end position="196"/>
    </location>
</feature>
<protein>
    <submittedName>
        <fullName evidence="2">Uncharacterized protein</fullName>
    </submittedName>
</protein>
<organism evidence="2 3">
    <name type="scientific">Dryococelus australis</name>
    <dbReference type="NCBI Taxonomy" id="614101"/>
    <lineage>
        <taxon>Eukaryota</taxon>
        <taxon>Metazoa</taxon>
        <taxon>Ecdysozoa</taxon>
        <taxon>Arthropoda</taxon>
        <taxon>Hexapoda</taxon>
        <taxon>Insecta</taxon>
        <taxon>Pterygota</taxon>
        <taxon>Neoptera</taxon>
        <taxon>Polyneoptera</taxon>
        <taxon>Phasmatodea</taxon>
        <taxon>Verophasmatodea</taxon>
        <taxon>Anareolatae</taxon>
        <taxon>Phasmatidae</taxon>
        <taxon>Eurycanthinae</taxon>
        <taxon>Dryococelus</taxon>
    </lineage>
</organism>
<name>A0ABQ9IES3_9NEOP</name>
<accession>A0ABQ9IES3</accession>
<feature type="compositionally biased region" description="Polar residues" evidence="1">
    <location>
        <begin position="172"/>
        <end position="187"/>
    </location>
</feature>
<feature type="region of interest" description="Disordered" evidence="1">
    <location>
        <begin position="339"/>
        <end position="365"/>
    </location>
</feature>
<dbReference type="EMBL" id="JARBHB010000001">
    <property type="protein sequence ID" value="KAJ8895170.1"/>
    <property type="molecule type" value="Genomic_DNA"/>
</dbReference>
<feature type="compositionally biased region" description="Basic and acidic residues" evidence="1">
    <location>
        <begin position="558"/>
        <end position="575"/>
    </location>
</feature>
<keyword evidence="3" id="KW-1185">Reference proteome</keyword>
<evidence type="ECO:0000313" key="2">
    <source>
        <dbReference type="EMBL" id="KAJ8895170.1"/>
    </source>
</evidence>
<evidence type="ECO:0000313" key="3">
    <source>
        <dbReference type="Proteomes" id="UP001159363"/>
    </source>
</evidence>
<dbReference type="Proteomes" id="UP001159363">
    <property type="component" value="Chromosome 1"/>
</dbReference>
<comment type="caution">
    <text evidence="2">The sequence shown here is derived from an EMBL/GenBank/DDBJ whole genome shotgun (WGS) entry which is preliminary data.</text>
</comment>